<dbReference type="NCBIfam" id="TIGR00996">
    <property type="entry name" value="Mtu_fam_mce"/>
    <property type="match status" value="1"/>
</dbReference>
<reference evidence="4 7" key="2">
    <citation type="journal article" date="2019" name="Emerg. Microbes Infect.">
        <title>Comprehensive subspecies identification of 175 nontuberculous mycobacteria species based on 7547 genomic profiles.</title>
        <authorList>
            <person name="Matsumoto Y."/>
            <person name="Kinjo T."/>
            <person name="Motooka D."/>
            <person name="Nabeya D."/>
            <person name="Jung N."/>
            <person name="Uechi K."/>
            <person name="Horii T."/>
            <person name="Iida T."/>
            <person name="Fujita J."/>
            <person name="Nakamura S."/>
        </authorList>
    </citation>
    <scope>NUCLEOTIDE SEQUENCE [LARGE SCALE GENOMIC DNA]</scope>
    <source>
        <strain evidence="4 7">JCM 12687</strain>
    </source>
</reference>
<dbReference type="RefSeq" id="WP_083131282.1">
    <property type="nucleotide sequence ID" value="NZ_AP022606.1"/>
</dbReference>
<feature type="compositionally biased region" description="Pro residues" evidence="1">
    <location>
        <begin position="478"/>
        <end position="492"/>
    </location>
</feature>
<evidence type="ECO:0000313" key="7">
    <source>
        <dbReference type="Proteomes" id="UP000467379"/>
    </source>
</evidence>
<evidence type="ECO:0000259" key="3">
    <source>
        <dbReference type="Pfam" id="PF02470"/>
    </source>
</evidence>
<name>A0A7I7W3N7_9MYCO</name>
<feature type="compositionally biased region" description="Low complexity" evidence="1">
    <location>
        <begin position="526"/>
        <end position="538"/>
    </location>
</feature>
<accession>A0A7I7W3N7</accession>
<dbReference type="EMBL" id="AP022606">
    <property type="protein sequence ID" value="BBZ12199.1"/>
    <property type="molecule type" value="Genomic_DNA"/>
</dbReference>
<feature type="transmembrane region" description="Helical" evidence="2">
    <location>
        <begin position="12"/>
        <end position="31"/>
    </location>
</feature>
<protein>
    <submittedName>
        <fullName evidence="5">Mammalian cell entry protein</fullName>
    </submittedName>
</protein>
<evidence type="ECO:0000313" key="4">
    <source>
        <dbReference type="EMBL" id="BBZ12199.1"/>
    </source>
</evidence>
<dbReference type="Proteomes" id="UP000192441">
    <property type="component" value="Unassembled WGS sequence"/>
</dbReference>
<feature type="compositionally biased region" description="Pro residues" evidence="1">
    <location>
        <begin position="507"/>
        <end position="525"/>
    </location>
</feature>
<dbReference type="InterPro" id="IPR003399">
    <property type="entry name" value="Mce/MlaD"/>
</dbReference>
<feature type="compositionally biased region" description="Basic and acidic residues" evidence="1">
    <location>
        <begin position="416"/>
        <end position="426"/>
    </location>
</feature>
<dbReference type="Proteomes" id="UP000467379">
    <property type="component" value="Chromosome"/>
</dbReference>
<reference evidence="4" key="3">
    <citation type="submission" date="2020-02" db="EMBL/GenBank/DDBJ databases">
        <authorList>
            <person name="Matsumoto Y."/>
            <person name="Motooka D."/>
            <person name="Nakamura S."/>
        </authorList>
    </citation>
    <scope>NUCLEOTIDE SEQUENCE</scope>
    <source>
        <strain evidence="4">JCM 12687</strain>
    </source>
</reference>
<organism evidence="5 6">
    <name type="scientific">Mycobacterium branderi</name>
    <dbReference type="NCBI Taxonomy" id="43348"/>
    <lineage>
        <taxon>Bacteria</taxon>
        <taxon>Bacillati</taxon>
        <taxon>Actinomycetota</taxon>
        <taxon>Actinomycetes</taxon>
        <taxon>Mycobacteriales</taxon>
        <taxon>Mycobacteriaceae</taxon>
        <taxon>Mycobacterium</taxon>
    </lineage>
</organism>
<keyword evidence="2" id="KW-0812">Transmembrane</keyword>
<dbReference type="Pfam" id="PF02470">
    <property type="entry name" value="MlaD"/>
    <property type="match status" value="1"/>
</dbReference>
<keyword evidence="7" id="KW-1185">Reference proteome</keyword>
<proteinExistence type="predicted"/>
<sequence>MLTRFVRIQLTIFVVVSIIGVVLMIFSYMQVPTLLGIGRITVTLELPAAGGLYRFSNVTYRGVQVGKVTAVGLTPNGAKATLSLGTSPKIPADLSAEVRSISAVGEQYVDLRPHTDSPPYLRDGSVIPAGKTTIPQPVGPMLDQTTKLIDSIPKDRLSTLLDESFKGFNGSAYDLGSLFDSSARVSADANAVSDRTRTLTEDSVPLLDSQAQTADSIRLWARSLAGVSEQVATDDAQVRRLLQTGPGAADEAARLLDQVKVTLPVLLANLTTIGQIGVTYHPSLEQLLVLLPPAIAGLQAAQPINNWTGLPVGGFHVSIADPPACTVGFLPPSQWRSPADTTTIDTPDGLYCKLPQDSPLAVRGARNYPCMGHPGKRAPTVEICNSDKPYEPLAMRQHMAGPYPLDPNLVSQGIPPDDRINFHDFEYGPPEGTPLPPPTAPPPPPTLPARPPLGPLPPGNPAGAPAPGPATYAAGPPWLAPPPANPASPPVPQGNLVSPSAPQGNPASPPPGPQFNPESPSPLGPLAPLDTADSAAPASAPPAPAPGGMPSAAPSSFGAKGSGNGPSVAIASYNPRTGSYVGTDGHLYRQSDLVTPSDHKAKTWKDLLLIQT</sequence>
<reference evidence="5 6" key="1">
    <citation type="submission" date="2016-12" db="EMBL/GenBank/DDBJ databases">
        <title>The new phylogeny of genus Mycobacterium.</title>
        <authorList>
            <person name="Tortoli E."/>
            <person name="Trovato A."/>
            <person name="Cirillo D.M."/>
        </authorList>
    </citation>
    <scope>NUCLEOTIDE SEQUENCE [LARGE SCALE GENOMIC DNA]</scope>
    <source>
        <strain evidence="5 6">DSM 44624</strain>
    </source>
</reference>
<dbReference type="AlphaFoldDB" id="A0A7I7W3N7"/>
<dbReference type="PANTHER" id="PTHR33371">
    <property type="entry name" value="INTERMEMBRANE PHOSPHOLIPID TRANSPORT SYSTEM BINDING PROTEIN MLAD-RELATED"/>
    <property type="match status" value="1"/>
</dbReference>
<evidence type="ECO:0000313" key="5">
    <source>
        <dbReference type="EMBL" id="ORA38857.1"/>
    </source>
</evidence>
<evidence type="ECO:0000256" key="1">
    <source>
        <dbReference type="SAM" id="MobiDB-lite"/>
    </source>
</evidence>
<feature type="domain" description="Mce/MlaD" evidence="3">
    <location>
        <begin position="40"/>
        <end position="113"/>
    </location>
</feature>
<keyword evidence="2" id="KW-0472">Membrane</keyword>
<dbReference type="EMBL" id="MVHM01000004">
    <property type="protein sequence ID" value="ORA38857.1"/>
    <property type="molecule type" value="Genomic_DNA"/>
</dbReference>
<feature type="compositionally biased region" description="Pro residues" evidence="1">
    <location>
        <begin position="431"/>
        <end position="468"/>
    </location>
</feature>
<dbReference type="OrthoDB" id="4741753at2"/>
<keyword evidence="2" id="KW-1133">Transmembrane helix</keyword>
<dbReference type="InterPro" id="IPR005693">
    <property type="entry name" value="Mce"/>
</dbReference>
<dbReference type="GO" id="GO:0005576">
    <property type="term" value="C:extracellular region"/>
    <property type="evidence" value="ECO:0007669"/>
    <property type="project" value="TreeGrafter"/>
</dbReference>
<feature type="region of interest" description="Disordered" evidence="1">
    <location>
        <begin position="404"/>
        <end position="582"/>
    </location>
</feature>
<gene>
    <name evidence="5" type="ORF">BST20_09870</name>
    <name evidence="4" type="ORF">MBRA_23940</name>
</gene>
<evidence type="ECO:0000256" key="2">
    <source>
        <dbReference type="SAM" id="Phobius"/>
    </source>
</evidence>
<dbReference type="InterPro" id="IPR052336">
    <property type="entry name" value="MlaD_Phospholipid_Transporter"/>
</dbReference>
<evidence type="ECO:0000313" key="6">
    <source>
        <dbReference type="Proteomes" id="UP000192441"/>
    </source>
</evidence>
<dbReference type="PANTHER" id="PTHR33371:SF16">
    <property type="entry name" value="MCE-FAMILY PROTEIN MCE3F"/>
    <property type="match status" value="1"/>
</dbReference>